<evidence type="ECO:0000313" key="4">
    <source>
        <dbReference type="Proteomes" id="UP000238937"/>
    </source>
</evidence>
<evidence type="ECO:0000259" key="2">
    <source>
        <dbReference type="PROSITE" id="PS50405"/>
    </source>
</evidence>
<dbReference type="SFLD" id="SFLDG01151">
    <property type="entry name" value="Main.2:_Nu-like"/>
    <property type="match status" value="1"/>
</dbReference>
<dbReference type="Pfam" id="PF00043">
    <property type="entry name" value="GST_C"/>
    <property type="match status" value="1"/>
</dbReference>
<dbReference type="SUPFAM" id="SSF47616">
    <property type="entry name" value="GST C-terminal domain-like"/>
    <property type="match status" value="1"/>
</dbReference>
<dbReference type="OrthoDB" id="465590at2"/>
<accession>A0A2T1GBX1</accession>
<dbReference type="SFLD" id="SFLDS00019">
    <property type="entry name" value="Glutathione_Transferase_(cytos"/>
    <property type="match status" value="1"/>
</dbReference>
<dbReference type="InterPro" id="IPR036249">
    <property type="entry name" value="Thioredoxin-like_sf"/>
</dbReference>
<dbReference type="CDD" id="cd10291">
    <property type="entry name" value="GST_C_YfcG_like"/>
    <property type="match status" value="1"/>
</dbReference>
<dbReference type="InterPro" id="IPR040079">
    <property type="entry name" value="Glutathione_S-Trfase"/>
</dbReference>
<dbReference type="Proteomes" id="UP000238937">
    <property type="component" value="Unassembled WGS sequence"/>
</dbReference>
<name>A0A2T1GBX1_9CYAN</name>
<dbReference type="CDD" id="cd03048">
    <property type="entry name" value="GST_N_Ure2p_like"/>
    <property type="match status" value="1"/>
</dbReference>
<dbReference type="SUPFAM" id="SSF52833">
    <property type="entry name" value="Thioredoxin-like"/>
    <property type="match status" value="1"/>
</dbReference>
<dbReference type="SFLD" id="SFLDG00358">
    <property type="entry name" value="Main_(cytGST)"/>
    <property type="match status" value="1"/>
</dbReference>
<comment type="caution">
    <text evidence="3">The sequence shown here is derived from an EMBL/GenBank/DDBJ whole genome shotgun (WGS) entry which is preliminary data.</text>
</comment>
<dbReference type="InterPro" id="IPR036282">
    <property type="entry name" value="Glutathione-S-Trfase_C_sf"/>
</dbReference>
<dbReference type="Pfam" id="PF13409">
    <property type="entry name" value="GST_N_2"/>
    <property type="match status" value="1"/>
</dbReference>
<dbReference type="GO" id="GO:0016740">
    <property type="term" value="F:transferase activity"/>
    <property type="evidence" value="ECO:0007669"/>
    <property type="project" value="UniProtKB-KW"/>
</dbReference>
<dbReference type="InterPro" id="IPR010987">
    <property type="entry name" value="Glutathione-S-Trfase_C-like"/>
</dbReference>
<dbReference type="RefSeq" id="WP_106307243.1">
    <property type="nucleotide sequence ID" value="NZ_PVWO01000228.1"/>
</dbReference>
<reference evidence="3 4" key="1">
    <citation type="submission" date="2018-03" db="EMBL/GenBank/DDBJ databases">
        <title>The ancient ancestry and fast evolution of plastids.</title>
        <authorList>
            <person name="Moore K.R."/>
            <person name="Magnabosco C."/>
            <person name="Momper L."/>
            <person name="Gold D.A."/>
            <person name="Bosak T."/>
            <person name="Fournier G.P."/>
        </authorList>
    </citation>
    <scope>NUCLEOTIDE SEQUENCE [LARGE SCALE GENOMIC DNA]</scope>
    <source>
        <strain evidence="3 4">CCALA 037</strain>
    </source>
</reference>
<dbReference type="Gene3D" id="3.40.30.10">
    <property type="entry name" value="Glutaredoxin"/>
    <property type="match status" value="1"/>
</dbReference>
<dbReference type="PANTHER" id="PTHR44051:SF8">
    <property type="entry name" value="GLUTATHIONE S-TRANSFERASE GSTA"/>
    <property type="match status" value="1"/>
</dbReference>
<dbReference type="InterPro" id="IPR004045">
    <property type="entry name" value="Glutathione_S-Trfase_N"/>
</dbReference>
<proteinExistence type="predicted"/>
<protein>
    <submittedName>
        <fullName evidence="3">Glutathione S-transferase</fullName>
    </submittedName>
</protein>
<dbReference type="Gene3D" id="1.20.1050.10">
    <property type="match status" value="1"/>
</dbReference>
<sequence>MSTIDLYTFTTPNGRKPLIMLEEIGLPYTTHAIDIGKGDQFKPEYVAINPNSKIPAMVVGVASPEENRETDLTIFESGAILIYLAEKSGKLLPTAQKARFQVLQWLMLQMGSIGPMFGQLGHFKHAAPEKIPYAIERYEKETLRLYSVLDGQLTNHTFIAGDDYSIADIATYPWVANYQKLGLTLDEHPHLKRWVELLQQRPAVQKAMTMTL</sequence>
<dbReference type="PROSITE" id="PS50404">
    <property type="entry name" value="GST_NTER"/>
    <property type="match status" value="1"/>
</dbReference>
<feature type="domain" description="GST N-terminal" evidence="1">
    <location>
        <begin position="1"/>
        <end position="92"/>
    </location>
</feature>
<keyword evidence="3" id="KW-0808">Transferase</keyword>
<gene>
    <name evidence="3" type="ORF">C7B77_16875</name>
</gene>
<evidence type="ECO:0000313" key="3">
    <source>
        <dbReference type="EMBL" id="PSB54855.1"/>
    </source>
</evidence>
<dbReference type="PROSITE" id="PS50405">
    <property type="entry name" value="GST_CTER"/>
    <property type="match status" value="1"/>
</dbReference>
<feature type="domain" description="GST C-terminal" evidence="2">
    <location>
        <begin position="95"/>
        <end position="212"/>
    </location>
</feature>
<dbReference type="EMBL" id="PVWO01000228">
    <property type="protein sequence ID" value="PSB54855.1"/>
    <property type="molecule type" value="Genomic_DNA"/>
</dbReference>
<organism evidence="3 4">
    <name type="scientific">Chamaesiphon polymorphus CCALA 037</name>
    <dbReference type="NCBI Taxonomy" id="2107692"/>
    <lineage>
        <taxon>Bacteria</taxon>
        <taxon>Bacillati</taxon>
        <taxon>Cyanobacteriota</taxon>
        <taxon>Cyanophyceae</taxon>
        <taxon>Gomontiellales</taxon>
        <taxon>Chamaesiphonaceae</taxon>
        <taxon>Chamaesiphon</taxon>
    </lineage>
</organism>
<keyword evidence="4" id="KW-1185">Reference proteome</keyword>
<dbReference type="PANTHER" id="PTHR44051">
    <property type="entry name" value="GLUTATHIONE S-TRANSFERASE-RELATED"/>
    <property type="match status" value="1"/>
</dbReference>
<dbReference type="AlphaFoldDB" id="A0A2T1GBX1"/>
<evidence type="ECO:0000259" key="1">
    <source>
        <dbReference type="PROSITE" id="PS50404"/>
    </source>
</evidence>
<dbReference type="InterPro" id="IPR004046">
    <property type="entry name" value="GST_C"/>
</dbReference>